<evidence type="ECO:0000256" key="8">
    <source>
        <dbReference type="HAMAP-Rule" id="MF_00265"/>
    </source>
</evidence>
<organism evidence="10 11">
    <name type="scientific">Wenzhouxiangella sediminis</name>
    <dbReference type="NCBI Taxonomy" id="1792836"/>
    <lineage>
        <taxon>Bacteria</taxon>
        <taxon>Pseudomonadati</taxon>
        <taxon>Pseudomonadota</taxon>
        <taxon>Gammaproteobacteria</taxon>
        <taxon>Chromatiales</taxon>
        <taxon>Wenzhouxiangellaceae</taxon>
        <taxon>Wenzhouxiangella</taxon>
    </lineage>
</organism>
<accession>A0A3E1K7T8</accession>
<gene>
    <name evidence="8" type="primary">vapC</name>
    <name evidence="10" type="ORF">DZC52_09805</name>
</gene>
<dbReference type="Pfam" id="PF01850">
    <property type="entry name" value="PIN"/>
    <property type="match status" value="1"/>
</dbReference>
<reference evidence="10 11" key="1">
    <citation type="submission" date="2018-08" db="EMBL/GenBank/DDBJ databases">
        <title>Wenzhouxiangella salilacus sp. nov., a novel bacterium isolated from a saline lake in Xinjiang Province, China.</title>
        <authorList>
            <person name="Han S."/>
        </authorList>
    </citation>
    <scope>NUCLEOTIDE SEQUENCE [LARGE SCALE GENOMIC DNA]</scope>
    <source>
        <strain evidence="10 11">XDB06</strain>
    </source>
</reference>
<dbReference type="Gene3D" id="3.40.50.1010">
    <property type="entry name" value="5'-nuclease"/>
    <property type="match status" value="1"/>
</dbReference>
<dbReference type="Proteomes" id="UP000260351">
    <property type="component" value="Unassembled WGS sequence"/>
</dbReference>
<evidence type="ECO:0000313" key="11">
    <source>
        <dbReference type="Proteomes" id="UP000260351"/>
    </source>
</evidence>
<dbReference type="GO" id="GO:0004540">
    <property type="term" value="F:RNA nuclease activity"/>
    <property type="evidence" value="ECO:0007669"/>
    <property type="project" value="InterPro"/>
</dbReference>
<proteinExistence type="inferred from homology"/>
<dbReference type="InterPro" id="IPR029060">
    <property type="entry name" value="PIN-like_dom_sf"/>
</dbReference>
<dbReference type="PANTHER" id="PTHR33653">
    <property type="entry name" value="RIBONUCLEASE VAPC2"/>
    <property type="match status" value="1"/>
</dbReference>
<comment type="caution">
    <text evidence="10">The sequence shown here is derived from an EMBL/GenBank/DDBJ whole genome shotgun (WGS) entry which is preliminary data.</text>
</comment>
<dbReference type="AlphaFoldDB" id="A0A3E1K7T8"/>
<dbReference type="CDD" id="cd18731">
    <property type="entry name" value="PIN_NgFitB-like"/>
    <property type="match status" value="1"/>
</dbReference>
<evidence type="ECO:0000313" key="10">
    <source>
        <dbReference type="EMBL" id="RFF30098.1"/>
    </source>
</evidence>
<evidence type="ECO:0000256" key="4">
    <source>
        <dbReference type="ARBA" id="ARBA00022723"/>
    </source>
</evidence>
<dbReference type="InterPro" id="IPR002716">
    <property type="entry name" value="PIN_dom"/>
</dbReference>
<keyword evidence="3 8" id="KW-0540">Nuclease</keyword>
<evidence type="ECO:0000256" key="3">
    <source>
        <dbReference type="ARBA" id="ARBA00022722"/>
    </source>
</evidence>
<evidence type="ECO:0000256" key="1">
    <source>
        <dbReference type="ARBA" id="ARBA00001946"/>
    </source>
</evidence>
<feature type="binding site" evidence="8">
    <location>
        <position position="5"/>
    </location>
    <ligand>
        <name>Mg(2+)</name>
        <dbReference type="ChEBI" id="CHEBI:18420"/>
    </ligand>
</feature>
<evidence type="ECO:0000256" key="5">
    <source>
        <dbReference type="ARBA" id="ARBA00022801"/>
    </source>
</evidence>
<keyword evidence="11" id="KW-1185">Reference proteome</keyword>
<dbReference type="EMBL" id="QUZK01000038">
    <property type="protein sequence ID" value="RFF30098.1"/>
    <property type="molecule type" value="Genomic_DNA"/>
</dbReference>
<protein>
    <recommendedName>
        <fullName evidence="8">Ribonuclease VapC</fullName>
        <shortName evidence="8">RNase VapC</shortName>
        <ecNumber evidence="8">3.1.-.-</ecNumber>
    </recommendedName>
    <alternativeName>
        <fullName evidence="8">Toxin VapC</fullName>
    </alternativeName>
</protein>
<evidence type="ECO:0000256" key="6">
    <source>
        <dbReference type="ARBA" id="ARBA00022842"/>
    </source>
</evidence>
<feature type="domain" description="PIN" evidence="9">
    <location>
        <begin position="2"/>
        <end position="127"/>
    </location>
</feature>
<evidence type="ECO:0000256" key="7">
    <source>
        <dbReference type="ARBA" id="ARBA00038093"/>
    </source>
</evidence>
<dbReference type="EC" id="3.1.-.-" evidence="8"/>
<dbReference type="InterPro" id="IPR050556">
    <property type="entry name" value="Type_II_TA_system_RNase"/>
</dbReference>
<keyword evidence="8" id="KW-0800">Toxin</keyword>
<comment type="function">
    <text evidence="8">Toxic component of a toxin-antitoxin (TA) system. An RNase.</text>
</comment>
<keyword evidence="2 8" id="KW-1277">Toxin-antitoxin system</keyword>
<evidence type="ECO:0000256" key="2">
    <source>
        <dbReference type="ARBA" id="ARBA00022649"/>
    </source>
</evidence>
<dbReference type="SUPFAM" id="SSF88723">
    <property type="entry name" value="PIN domain-like"/>
    <property type="match status" value="1"/>
</dbReference>
<keyword evidence="4 8" id="KW-0479">Metal-binding</keyword>
<dbReference type="PANTHER" id="PTHR33653:SF1">
    <property type="entry name" value="RIBONUCLEASE VAPC2"/>
    <property type="match status" value="1"/>
</dbReference>
<sequence>MILLDTNVLSEVMKARPQAGVIAWLNELQASRLWLSAITIAEIEYGLHAMPDGARHRTLRYRFEGFVEAAFPGRILEFDYPAAKIYGEVMASRRAGGRPMSVPDGQIASIALSRGLKLATRNTRDFEDCGLDLVNPFA</sequence>
<dbReference type="InterPro" id="IPR022907">
    <property type="entry name" value="VapC_family"/>
</dbReference>
<dbReference type="HAMAP" id="MF_00265">
    <property type="entry name" value="VapC_Nob1"/>
    <property type="match status" value="1"/>
</dbReference>
<dbReference type="GO" id="GO:0016787">
    <property type="term" value="F:hydrolase activity"/>
    <property type="evidence" value="ECO:0007669"/>
    <property type="project" value="UniProtKB-KW"/>
</dbReference>
<dbReference type="GO" id="GO:0000287">
    <property type="term" value="F:magnesium ion binding"/>
    <property type="evidence" value="ECO:0007669"/>
    <property type="project" value="UniProtKB-UniRule"/>
</dbReference>
<dbReference type="GO" id="GO:0090729">
    <property type="term" value="F:toxin activity"/>
    <property type="evidence" value="ECO:0007669"/>
    <property type="project" value="UniProtKB-KW"/>
</dbReference>
<dbReference type="RefSeq" id="WP_116650967.1">
    <property type="nucleotide sequence ID" value="NZ_QUZK01000038.1"/>
</dbReference>
<comment type="similarity">
    <text evidence="7 8">Belongs to the PINc/VapC protein family.</text>
</comment>
<name>A0A3E1K7T8_9GAMM</name>
<evidence type="ECO:0000259" key="9">
    <source>
        <dbReference type="Pfam" id="PF01850"/>
    </source>
</evidence>
<dbReference type="OrthoDB" id="9804823at2"/>
<keyword evidence="6 8" id="KW-0460">Magnesium</keyword>
<keyword evidence="5 8" id="KW-0378">Hydrolase</keyword>
<feature type="binding site" evidence="8">
    <location>
        <position position="104"/>
    </location>
    <ligand>
        <name>Mg(2+)</name>
        <dbReference type="ChEBI" id="CHEBI:18420"/>
    </ligand>
</feature>
<comment type="cofactor">
    <cofactor evidence="1 8">
        <name>Mg(2+)</name>
        <dbReference type="ChEBI" id="CHEBI:18420"/>
    </cofactor>
</comment>